<protein>
    <submittedName>
        <fullName evidence="4">Uncharacterized protein</fullName>
    </submittedName>
</protein>
<evidence type="ECO:0000313" key="4">
    <source>
        <dbReference type="EMBL" id="CAG9820459.1"/>
    </source>
</evidence>
<dbReference type="PROSITE" id="PS50082">
    <property type="entry name" value="WD_REPEATS_2"/>
    <property type="match status" value="6"/>
</dbReference>
<organism evidence="4 5">
    <name type="scientific">Phaedon cochleariae</name>
    <name type="common">Mustard beetle</name>
    <dbReference type="NCBI Taxonomy" id="80249"/>
    <lineage>
        <taxon>Eukaryota</taxon>
        <taxon>Metazoa</taxon>
        <taxon>Ecdysozoa</taxon>
        <taxon>Arthropoda</taxon>
        <taxon>Hexapoda</taxon>
        <taxon>Insecta</taxon>
        <taxon>Pterygota</taxon>
        <taxon>Neoptera</taxon>
        <taxon>Endopterygota</taxon>
        <taxon>Coleoptera</taxon>
        <taxon>Polyphaga</taxon>
        <taxon>Cucujiformia</taxon>
        <taxon>Chrysomeloidea</taxon>
        <taxon>Chrysomelidae</taxon>
        <taxon>Chrysomelinae</taxon>
        <taxon>Chrysomelini</taxon>
        <taxon>Phaedon</taxon>
    </lineage>
</organism>
<evidence type="ECO:0000313" key="5">
    <source>
        <dbReference type="Proteomes" id="UP001153737"/>
    </source>
</evidence>
<dbReference type="AlphaFoldDB" id="A0A9N9SI04"/>
<feature type="repeat" description="WD" evidence="3">
    <location>
        <begin position="103"/>
        <end position="144"/>
    </location>
</feature>
<dbReference type="PROSITE" id="PS50294">
    <property type="entry name" value="WD_REPEATS_REGION"/>
    <property type="match status" value="5"/>
</dbReference>
<feature type="repeat" description="WD" evidence="3">
    <location>
        <begin position="14"/>
        <end position="45"/>
    </location>
</feature>
<dbReference type="InterPro" id="IPR015943">
    <property type="entry name" value="WD40/YVTN_repeat-like_dom_sf"/>
</dbReference>
<dbReference type="OrthoDB" id="10064100at2759"/>
<dbReference type="Gene3D" id="2.130.10.10">
    <property type="entry name" value="YVTN repeat-like/Quinoprotein amine dehydrogenase"/>
    <property type="match status" value="3"/>
</dbReference>
<dbReference type="SUPFAM" id="SSF82171">
    <property type="entry name" value="DPP6 N-terminal domain-like"/>
    <property type="match status" value="1"/>
</dbReference>
<proteinExistence type="predicted"/>
<feature type="repeat" description="WD" evidence="3">
    <location>
        <begin position="268"/>
        <end position="300"/>
    </location>
</feature>
<keyword evidence="2" id="KW-0677">Repeat</keyword>
<keyword evidence="5" id="KW-1185">Reference proteome</keyword>
<dbReference type="InterPro" id="IPR052085">
    <property type="entry name" value="WD-SAM-U-box"/>
</dbReference>
<feature type="repeat" description="WD" evidence="3">
    <location>
        <begin position="309"/>
        <end position="350"/>
    </location>
</feature>
<evidence type="ECO:0000256" key="2">
    <source>
        <dbReference type="ARBA" id="ARBA00022737"/>
    </source>
</evidence>
<dbReference type="PANTHER" id="PTHR46573">
    <property type="entry name" value="WD REPEAT, SAM AND U-BOX DOMAIN-CONTAINING PROTEIN 1"/>
    <property type="match status" value="1"/>
</dbReference>
<dbReference type="CDD" id="cd00200">
    <property type="entry name" value="WD40"/>
    <property type="match status" value="1"/>
</dbReference>
<dbReference type="PANTHER" id="PTHR46573:SF1">
    <property type="entry name" value="WD REPEAT, SAM AND U-BOX DOMAIN-CONTAINING PROTEIN 1"/>
    <property type="match status" value="1"/>
</dbReference>
<gene>
    <name evidence="4" type="ORF">PHAECO_LOCUS7904</name>
</gene>
<reference evidence="4" key="2">
    <citation type="submission" date="2022-10" db="EMBL/GenBank/DDBJ databases">
        <authorList>
            <consortium name="ENA_rothamsted_submissions"/>
            <consortium name="culmorum"/>
            <person name="King R."/>
        </authorList>
    </citation>
    <scope>NUCLEOTIDE SEQUENCE</scope>
</reference>
<feature type="repeat" description="WD" evidence="3">
    <location>
        <begin position="145"/>
        <end position="176"/>
    </location>
</feature>
<dbReference type="InterPro" id="IPR001680">
    <property type="entry name" value="WD40_rpt"/>
</dbReference>
<dbReference type="InterPro" id="IPR019775">
    <property type="entry name" value="WD40_repeat_CS"/>
</dbReference>
<dbReference type="EMBL" id="OU896710">
    <property type="protein sequence ID" value="CAG9820459.1"/>
    <property type="molecule type" value="Genomic_DNA"/>
</dbReference>
<dbReference type="PROSITE" id="PS00678">
    <property type="entry name" value="WD_REPEATS_1"/>
    <property type="match status" value="2"/>
</dbReference>
<dbReference type="Proteomes" id="UP001153737">
    <property type="component" value="Chromosome 4"/>
</dbReference>
<sequence>MSIDGHNVKIIQTIRGHTSDVTCCDFAPNFTLITGSSDKTVRIWDWTGGRGYTERSCSPLRAHKYQVTCVRASPQGSMLASASVDGTAVVWSVATCARLYTMTQVNGDAVRVCRFSPDSAILVTAGDNGAICIWDLVHRSLIKTIFDHEGTTQALAFTPDSQYLVTACSLEVVRVWLVRDLVDTAADALCCPLARVDNVQDMGVLSVDVSRRITFDENDPLIRKYNLATSGNTNEIRLWTITTKSLLKQKTACASSTNEVLVEPFDVYDGHASTVTSVRFSHSGAYLISTSLDKLVKVWDEQGNCVASLQGHDRYVNCAAISRDATLLVSGSNDKQVIVWDLKGNLTLDSELNHFRTISAFADGVSENQMAENVDPNGNKVTLLEKLDDVAEGTINSCSFYGNSLLATGSG</sequence>
<dbReference type="PRINTS" id="PR00320">
    <property type="entry name" value="GPROTEINBRPT"/>
</dbReference>
<feature type="repeat" description="WD" evidence="3">
    <location>
        <begin position="60"/>
        <end position="101"/>
    </location>
</feature>
<dbReference type="InterPro" id="IPR020472">
    <property type="entry name" value="WD40_PAC1"/>
</dbReference>
<evidence type="ECO:0000256" key="1">
    <source>
        <dbReference type="ARBA" id="ARBA00022574"/>
    </source>
</evidence>
<evidence type="ECO:0000256" key="3">
    <source>
        <dbReference type="PROSITE-ProRule" id="PRU00221"/>
    </source>
</evidence>
<name>A0A9N9SI04_PHACE</name>
<dbReference type="Pfam" id="PF00400">
    <property type="entry name" value="WD40"/>
    <property type="match status" value="6"/>
</dbReference>
<reference evidence="4" key="1">
    <citation type="submission" date="2022-01" db="EMBL/GenBank/DDBJ databases">
        <authorList>
            <person name="King R."/>
        </authorList>
    </citation>
    <scope>NUCLEOTIDE SEQUENCE</scope>
</reference>
<keyword evidence="1 3" id="KW-0853">WD repeat</keyword>
<dbReference type="SMART" id="SM00320">
    <property type="entry name" value="WD40"/>
    <property type="match status" value="6"/>
</dbReference>
<accession>A0A9N9SI04</accession>